<dbReference type="GO" id="GO:0008982">
    <property type="term" value="F:protein-N(PI)-phosphohistidine-sugar phosphotransferase activity"/>
    <property type="evidence" value="ECO:0007669"/>
    <property type="project" value="InterPro"/>
</dbReference>
<dbReference type="GO" id="GO:0009401">
    <property type="term" value="P:phosphoenolpyruvate-dependent sugar phosphotransferase system"/>
    <property type="evidence" value="ECO:0007669"/>
    <property type="project" value="InterPro"/>
</dbReference>
<dbReference type="PROSITE" id="PS51099">
    <property type="entry name" value="PTS_EIIB_TYPE_2"/>
    <property type="match status" value="1"/>
</dbReference>
<dbReference type="CDD" id="cd05568">
    <property type="entry name" value="PTS_IIB_bgl_like"/>
    <property type="match status" value="1"/>
</dbReference>
<keyword evidence="3" id="KW-0805">Transcription regulation</keyword>
<evidence type="ECO:0000256" key="2">
    <source>
        <dbReference type="ARBA" id="ARBA00022737"/>
    </source>
</evidence>
<keyword evidence="1" id="KW-0808">Transferase</keyword>
<evidence type="ECO:0008006" key="9">
    <source>
        <dbReference type="Google" id="ProtNLM"/>
    </source>
</evidence>
<feature type="domain" description="PTS EIIB type-2" evidence="5">
    <location>
        <begin position="146"/>
        <end position="233"/>
    </location>
</feature>
<reference evidence="7 8" key="1">
    <citation type="submission" date="2015-06" db="EMBL/GenBank/DDBJ databases">
        <title>The Genome Sequence of Enterococcus hirae 88EA1.</title>
        <authorList>
            <consortium name="The Broad Institute Genomics Platform"/>
            <consortium name="The Broad Institute Genome Sequencing Center for Infectious Disease"/>
            <person name="Earl A.M."/>
            <person name="Van Tyne D."/>
            <person name="Lebreton F."/>
            <person name="Saavedra J.T."/>
            <person name="Gilmore M.S."/>
            <person name="Manson McGuire A."/>
            <person name="Clock S."/>
            <person name="Crupain M."/>
            <person name="Rangan U."/>
            <person name="Young S."/>
            <person name="Abouelleil A."/>
            <person name="Cao P."/>
            <person name="Chapman S.B."/>
            <person name="Griggs A."/>
            <person name="Priest M."/>
            <person name="Shea T."/>
            <person name="Wortman J."/>
            <person name="Nusbaum C."/>
            <person name="Birren B."/>
        </authorList>
    </citation>
    <scope>NUCLEOTIDE SEQUENCE [LARGE SCALE GENOMIC DNA]</scope>
    <source>
        <strain evidence="7 8">88EA1</strain>
    </source>
</reference>
<sequence length="233" mass="27207">MLKLGQYLNTTLPESETFYLFQYLISSRIENGSIKHQNISNEAEEITRFFSATMSRLMGVAIDQERNRHDLYSHIQPLLYRLKHEITIKNDLLHDIELEYQETFQLVEFVSKMVQKKFHTNHISKDEIGFLTLYFVRYKELAPIKKRVLIMCSSGVGTSELLKVKVKKAFPELEIIAVLSSRQYQKNQAEFSKIDLILTTVCLNEPPKIPTILVNSVFTKQDEKRVKQMLGEM</sequence>
<dbReference type="InterPro" id="IPR003501">
    <property type="entry name" value="PTS_EIIB_2/3"/>
</dbReference>
<dbReference type="GO" id="GO:0006355">
    <property type="term" value="P:regulation of DNA-templated transcription"/>
    <property type="evidence" value="ECO:0007669"/>
    <property type="project" value="InterPro"/>
</dbReference>
<dbReference type="PANTHER" id="PTHR30185:SF18">
    <property type="entry name" value="TRANSCRIPTIONAL REGULATOR MTLR"/>
    <property type="match status" value="1"/>
</dbReference>
<organism evidence="7 8">
    <name type="scientific">Enterococcus hirae</name>
    <dbReference type="NCBI Taxonomy" id="1354"/>
    <lineage>
        <taxon>Bacteria</taxon>
        <taxon>Bacillati</taxon>
        <taxon>Bacillota</taxon>
        <taxon>Bacilli</taxon>
        <taxon>Lactobacillales</taxon>
        <taxon>Enterococcaceae</taxon>
        <taxon>Enterococcus</taxon>
    </lineage>
</organism>
<evidence type="ECO:0000313" key="7">
    <source>
        <dbReference type="EMBL" id="RBT67161.1"/>
    </source>
</evidence>
<dbReference type="PROSITE" id="PS51372">
    <property type="entry name" value="PRD_2"/>
    <property type="match status" value="1"/>
</dbReference>
<evidence type="ECO:0000256" key="1">
    <source>
        <dbReference type="ARBA" id="ARBA00022679"/>
    </source>
</evidence>
<proteinExistence type="predicted"/>
<dbReference type="SUPFAM" id="SSF52794">
    <property type="entry name" value="PTS system IIB component-like"/>
    <property type="match status" value="1"/>
</dbReference>
<dbReference type="AlphaFoldDB" id="A0AB37I7Z9"/>
<keyword evidence="4" id="KW-0804">Transcription</keyword>
<dbReference type="InterPro" id="IPR036095">
    <property type="entry name" value="PTS_EIIB-like_sf"/>
</dbReference>
<dbReference type="PANTHER" id="PTHR30185">
    <property type="entry name" value="CRYPTIC BETA-GLUCOSIDE BGL OPERON ANTITERMINATOR"/>
    <property type="match status" value="1"/>
</dbReference>
<dbReference type="Gene3D" id="3.40.50.2300">
    <property type="match status" value="1"/>
</dbReference>
<dbReference type="Proteomes" id="UP000253498">
    <property type="component" value="Unassembled WGS sequence"/>
</dbReference>
<dbReference type="Pfam" id="PF00874">
    <property type="entry name" value="PRD"/>
    <property type="match status" value="1"/>
</dbReference>
<accession>A0AB37I7Z9</accession>
<keyword evidence="2" id="KW-0677">Repeat</keyword>
<dbReference type="Pfam" id="PF02302">
    <property type="entry name" value="PTS_IIB"/>
    <property type="match status" value="1"/>
</dbReference>
<comment type="caution">
    <text evidence="7">The sequence shown here is derived from an EMBL/GenBank/DDBJ whole genome shotgun (WGS) entry which is preliminary data.</text>
</comment>
<evidence type="ECO:0000256" key="3">
    <source>
        <dbReference type="ARBA" id="ARBA00023015"/>
    </source>
</evidence>
<dbReference type="InterPro" id="IPR050661">
    <property type="entry name" value="BglG_antiterminators"/>
</dbReference>
<evidence type="ECO:0000259" key="6">
    <source>
        <dbReference type="PROSITE" id="PS51372"/>
    </source>
</evidence>
<feature type="domain" description="PRD" evidence="6">
    <location>
        <begin position="38"/>
        <end position="145"/>
    </location>
</feature>
<dbReference type="InterPro" id="IPR011608">
    <property type="entry name" value="PRD"/>
</dbReference>
<name>A0AB37I7Z9_ENTHR</name>
<dbReference type="InterPro" id="IPR013011">
    <property type="entry name" value="PTS_EIIB_2"/>
</dbReference>
<evidence type="ECO:0000259" key="5">
    <source>
        <dbReference type="PROSITE" id="PS51099"/>
    </source>
</evidence>
<evidence type="ECO:0000313" key="8">
    <source>
        <dbReference type="Proteomes" id="UP000253498"/>
    </source>
</evidence>
<dbReference type="EMBL" id="LESJ01000006">
    <property type="protein sequence ID" value="RBT67161.1"/>
    <property type="molecule type" value="Genomic_DNA"/>
</dbReference>
<protein>
    <recommendedName>
        <fullName evidence="9">PRD domain-containing protein</fullName>
    </recommendedName>
</protein>
<dbReference type="SUPFAM" id="SSF63520">
    <property type="entry name" value="PTS-regulatory domain, PRD"/>
    <property type="match status" value="1"/>
</dbReference>
<gene>
    <name evidence="7" type="ORF">EB03_01925</name>
</gene>
<dbReference type="Gene3D" id="1.10.1790.10">
    <property type="entry name" value="PRD domain"/>
    <property type="match status" value="1"/>
</dbReference>
<evidence type="ECO:0000256" key="4">
    <source>
        <dbReference type="ARBA" id="ARBA00023163"/>
    </source>
</evidence>
<dbReference type="InterPro" id="IPR036634">
    <property type="entry name" value="PRD_sf"/>
</dbReference>